<accession>A0AAN6JGN2</accession>
<dbReference type="AlphaFoldDB" id="A0AAN6JGN2"/>
<comment type="caution">
    <text evidence="2">The sequence shown here is derived from an EMBL/GenBank/DDBJ whole genome shotgun (WGS) entry which is preliminary data.</text>
</comment>
<gene>
    <name evidence="2" type="ORF">OC842_007507</name>
</gene>
<reference evidence="2" key="1">
    <citation type="journal article" date="2023" name="PhytoFront">
        <title>Draft Genome Resources of Seven Strains of Tilletia horrida, Causal Agent of Kernel Smut of Rice.</title>
        <authorList>
            <person name="Khanal S."/>
            <person name="Antony Babu S."/>
            <person name="Zhou X.G."/>
        </authorList>
    </citation>
    <scope>NUCLEOTIDE SEQUENCE</scope>
    <source>
        <strain evidence="2">TX3</strain>
    </source>
</reference>
<keyword evidence="3" id="KW-1185">Reference proteome</keyword>
<name>A0AAN6JGN2_9BASI</name>
<feature type="non-terminal residue" evidence="2">
    <location>
        <position position="1"/>
    </location>
</feature>
<proteinExistence type="predicted"/>
<feature type="compositionally biased region" description="Basic and acidic residues" evidence="1">
    <location>
        <begin position="247"/>
        <end position="270"/>
    </location>
</feature>
<sequence>STPSLLSSSAPALTLVVTPTIAALTTSEDVTSAALETRPGKLNGDVNANGNGLKDHNEAKQHAAELNAAKAAAATHQAAKFDKDKRLNINKGGNKNGGKGGNFGFDRRSPEGFGSDLGGMGKCASGSCNSFGIGSGKGVEFGFDDFEIGSGKGGDFGFNKSGGSKLGDDGGLYYRRSAALYGYGKGGKAGKDGNEGCGKGGGYDKDLKKHIQICNYLDKADKIKETAHMDSTAKLDAAAAQKAAHKAKSEAEGKKKHELKKDHGKGCDFI</sequence>
<evidence type="ECO:0000256" key="1">
    <source>
        <dbReference type="SAM" id="MobiDB-lite"/>
    </source>
</evidence>
<evidence type="ECO:0000313" key="2">
    <source>
        <dbReference type="EMBL" id="KAK0519261.1"/>
    </source>
</evidence>
<feature type="region of interest" description="Disordered" evidence="1">
    <location>
        <begin position="243"/>
        <end position="270"/>
    </location>
</feature>
<feature type="compositionally biased region" description="Gly residues" evidence="1">
    <location>
        <begin position="94"/>
        <end position="103"/>
    </location>
</feature>
<protein>
    <submittedName>
        <fullName evidence="2">Uncharacterized protein</fullName>
    </submittedName>
</protein>
<organism evidence="2 3">
    <name type="scientific">Tilletia horrida</name>
    <dbReference type="NCBI Taxonomy" id="155126"/>
    <lineage>
        <taxon>Eukaryota</taxon>
        <taxon>Fungi</taxon>
        <taxon>Dikarya</taxon>
        <taxon>Basidiomycota</taxon>
        <taxon>Ustilaginomycotina</taxon>
        <taxon>Exobasidiomycetes</taxon>
        <taxon>Tilletiales</taxon>
        <taxon>Tilletiaceae</taxon>
        <taxon>Tilletia</taxon>
    </lineage>
</organism>
<dbReference type="Proteomes" id="UP001176521">
    <property type="component" value="Unassembled WGS sequence"/>
</dbReference>
<evidence type="ECO:0000313" key="3">
    <source>
        <dbReference type="Proteomes" id="UP001176521"/>
    </source>
</evidence>
<dbReference type="EMBL" id="JAPDMQ010001039">
    <property type="protein sequence ID" value="KAK0519261.1"/>
    <property type="molecule type" value="Genomic_DNA"/>
</dbReference>
<feature type="region of interest" description="Disordered" evidence="1">
    <location>
        <begin position="84"/>
        <end position="108"/>
    </location>
</feature>